<evidence type="ECO:0000256" key="2">
    <source>
        <dbReference type="ARBA" id="ARBA00001946"/>
    </source>
</evidence>
<keyword evidence="14" id="KW-0460">Magnesium</keyword>
<dbReference type="GO" id="GO:0005737">
    <property type="term" value="C:cytoplasm"/>
    <property type="evidence" value="ECO:0007669"/>
    <property type="project" value="UniProtKB-SubCell"/>
</dbReference>
<dbReference type="InterPro" id="IPR050499">
    <property type="entry name" value="PEP-utilizing_PTS_enzyme"/>
</dbReference>
<dbReference type="PANTHER" id="PTHR46244">
    <property type="entry name" value="PHOSPHOENOLPYRUVATE-PROTEIN PHOSPHOTRANSFERASE"/>
    <property type="match status" value="1"/>
</dbReference>
<evidence type="ECO:0000256" key="5">
    <source>
        <dbReference type="ARBA" id="ARBA00012232"/>
    </source>
</evidence>
<dbReference type="PROSITE" id="PS00372">
    <property type="entry name" value="PTS_EIIA_TYPE_2_HIS"/>
    <property type="match status" value="1"/>
</dbReference>
<keyword evidence="11" id="KW-0598">Phosphotransferase system</keyword>
<dbReference type="InterPro" id="IPR023151">
    <property type="entry name" value="PEP_util_CS"/>
</dbReference>
<keyword evidence="17" id="KW-0670">Pyruvate</keyword>
<evidence type="ECO:0000256" key="1">
    <source>
        <dbReference type="ARBA" id="ARBA00000683"/>
    </source>
</evidence>
<dbReference type="PANTHER" id="PTHR46244:SF6">
    <property type="entry name" value="PHOSPHOENOLPYRUVATE-PROTEIN PHOSPHOTRANSFERASE"/>
    <property type="match status" value="1"/>
</dbReference>
<dbReference type="InterPro" id="IPR035895">
    <property type="entry name" value="HPr-like_sf"/>
</dbReference>
<dbReference type="RefSeq" id="WP_006923831.1">
    <property type="nucleotide sequence ID" value="NZ_JH725023.1"/>
</dbReference>
<accession>J1J6H6</accession>
<dbReference type="Pfam" id="PF00359">
    <property type="entry name" value="PTS_EIIA_2"/>
    <property type="match status" value="1"/>
</dbReference>
<dbReference type="PRINTS" id="PR01736">
    <property type="entry name" value="PHPHTRNFRASE"/>
</dbReference>
<dbReference type="InterPro" id="IPR036618">
    <property type="entry name" value="PtsI_HPr-bd_sf"/>
</dbReference>
<keyword evidence="8" id="KW-0597">Phosphoprotein</keyword>
<dbReference type="InterPro" id="IPR001020">
    <property type="entry name" value="PTS_HPr_His_P_site"/>
</dbReference>
<dbReference type="Pfam" id="PF00391">
    <property type="entry name" value="PEP-utilizers"/>
    <property type="match status" value="1"/>
</dbReference>
<keyword evidence="18" id="KW-1185">Reference proteome</keyword>
<dbReference type="InterPro" id="IPR016152">
    <property type="entry name" value="PTrfase/Anion_transptr"/>
</dbReference>
<evidence type="ECO:0000259" key="16">
    <source>
        <dbReference type="PROSITE" id="PS51350"/>
    </source>
</evidence>
<dbReference type="InterPro" id="IPR040442">
    <property type="entry name" value="Pyrv_kinase-like_dom_sf"/>
</dbReference>
<comment type="subcellular location">
    <subcellularLocation>
        <location evidence="3">Cytoplasm</location>
    </subcellularLocation>
</comment>
<evidence type="ECO:0000313" key="17">
    <source>
        <dbReference type="EMBL" id="EJF79370.1"/>
    </source>
</evidence>
<evidence type="ECO:0000256" key="4">
    <source>
        <dbReference type="ARBA" id="ARBA00007837"/>
    </source>
</evidence>
<dbReference type="PROSITE" id="PS00369">
    <property type="entry name" value="PTS_HPR_HIS"/>
    <property type="match status" value="1"/>
</dbReference>
<dbReference type="Proteomes" id="UP000008947">
    <property type="component" value="Unassembled WGS sequence"/>
</dbReference>
<dbReference type="InterPro" id="IPR015813">
    <property type="entry name" value="Pyrv/PenolPyrv_kinase-like_dom"/>
</dbReference>
<dbReference type="eggNOG" id="COG1925">
    <property type="taxonomic scope" value="Bacteria"/>
</dbReference>
<organism evidence="17 18">
    <name type="scientific">Candidatus Bartonella washoeensis Sb944nv</name>
    <dbReference type="NCBI Taxonomy" id="1094563"/>
    <lineage>
        <taxon>Bacteria</taxon>
        <taxon>Pseudomonadati</taxon>
        <taxon>Pseudomonadota</taxon>
        <taxon>Alphaproteobacteria</taxon>
        <taxon>Hyphomicrobiales</taxon>
        <taxon>Bartonellaceae</taxon>
        <taxon>Bartonella</taxon>
    </lineage>
</organism>
<keyword evidence="7" id="KW-0963">Cytoplasm</keyword>
<dbReference type="InterPro" id="IPR036637">
    <property type="entry name" value="Phosphohistidine_dom_sf"/>
</dbReference>
<dbReference type="GO" id="GO:0009401">
    <property type="term" value="P:phosphoenolpyruvate-dependent sugar phosphotransferase system"/>
    <property type="evidence" value="ECO:0007669"/>
    <property type="project" value="UniProtKB-KW"/>
</dbReference>
<dbReference type="AlphaFoldDB" id="J1J6H6"/>
<comment type="cofactor">
    <cofactor evidence="2">
        <name>Mg(2+)</name>
        <dbReference type="ChEBI" id="CHEBI:18420"/>
    </cofactor>
</comment>
<evidence type="ECO:0000256" key="9">
    <source>
        <dbReference type="ARBA" id="ARBA00022597"/>
    </source>
</evidence>
<dbReference type="eggNOG" id="COG1080">
    <property type="taxonomic scope" value="Bacteria"/>
</dbReference>
<dbReference type="EMBL" id="AILU01000023">
    <property type="protein sequence ID" value="EJF79370.1"/>
    <property type="molecule type" value="Genomic_DNA"/>
</dbReference>
<dbReference type="GO" id="GO:0016301">
    <property type="term" value="F:kinase activity"/>
    <property type="evidence" value="ECO:0007669"/>
    <property type="project" value="UniProtKB-KW"/>
</dbReference>
<evidence type="ECO:0000256" key="10">
    <source>
        <dbReference type="ARBA" id="ARBA00022679"/>
    </source>
</evidence>
<dbReference type="SUPFAM" id="SSF51621">
    <property type="entry name" value="Phosphoenolpyruvate/pyruvate domain"/>
    <property type="match status" value="1"/>
</dbReference>
<dbReference type="GO" id="GO:0008965">
    <property type="term" value="F:phosphoenolpyruvate-protein phosphotransferase activity"/>
    <property type="evidence" value="ECO:0007669"/>
    <property type="project" value="UniProtKB-EC"/>
</dbReference>
<evidence type="ECO:0000259" key="15">
    <source>
        <dbReference type="PROSITE" id="PS51094"/>
    </source>
</evidence>
<dbReference type="InterPro" id="IPR000032">
    <property type="entry name" value="HPr-like"/>
</dbReference>
<dbReference type="NCBIfam" id="TIGR01417">
    <property type="entry name" value="PTS_I_fam"/>
    <property type="match status" value="1"/>
</dbReference>
<gene>
    <name evidence="17" type="ORF">MCQ_00911</name>
</gene>
<keyword evidence="9" id="KW-0762">Sugar transport</keyword>
<evidence type="ECO:0000256" key="7">
    <source>
        <dbReference type="ARBA" id="ARBA00022490"/>
    </source>
</evidence>
<comment type="caution">
    <text evidence="17">The sequence shown here is derived from an EMBL/GenBank/DDBJ whole genome shotgun (WGS) entry which is preliminary data.</text>
</comment>
<dbReference type="HOGENOM" id="CLU_007308_2_0_5"/>
<dbReference type="EC" id="2.7.3.9" evidence="5"/>
<evidence type="ECO:0000256" key="3">
    <source>
        <dbReference type="ARBA" id="ARBA00004496"/>
    </source>
</evidence>
<dbReference type="InterPro" id="IPR006318">
    <property type="entry name" value="PTS_EI-like"/>
</dbReference>
<feature type="domain" description="PTS EIIA type-2" evidence="15">
    <location>
        <begin position="18"/>
        <end position="159"/>
    </location>
</feature>
<dbReference type="Gene3D" id="1.10.274.10">
    <property type="entry name" value="PtsI, HPr-binding domain"/>
    <property type="match status" value="1"/>
</dbReference>
<dbReference type="GO" id="GO:0046872">
    <property type="term" value="F:metal ion binding"/>
    <property type="evidence" value="ECO:0007669"/>
    <property type="project" value="UniProtKB-KW"/>
</dbReference>
<name>J1J6H6_9HYPH</name>
<dbReference type="InterPro" id="IPR008731">
    <property type="entry name" value="PTS_EIN"/>
</dbReference>
<evidence type="ECO:0000313" key="18">
    <source>
        <dbReference type="Proteomes" id="UP000008947"/>
    </source>
</evidence>
<evidence type="ECO:0000256" key="8">
    <source>
        <dbReference type="ARBA" id="ARBA00022553"/>
    </source>
</evidence>
<dbReference type="Gene3D" id="3.30.1340.10">
    <property type="entry name" value="HPr-like"/>
    <property type="match status" value="1"/>
</dbReference>
<dbReference type="Pfam" id="PF05524">
    <property type="entry name" value="PEP-utilisers_N"/>
    <property type="match status" value="1"/>
</dbReference>
<keyword evidence="13" id="KW-0418">Kinase</keyword>
<dbReference type="InterPro" id="IPR002178">
    <property type="entry name" value="PTS_EIIA_type-2_dom"/>
</dbReference>
<dbReference type="InterPro" id="IPR008279">
    <property type="entry name" value="PEP-util_enz_mobile_dom"/>
</dbReference>
<feature type="domain" description="HPr" evidence="16">
    <location>
        <begin position="171"/>
        <end position="259"/>
    </location>
</feature>
<dbReference type="Gene3D" id="3.40.930.10">
    <property type="entry name" value="Mannitol-specific EII, Chain A"/>
    <property type="match status" value="1"/>
</dbReference>
<dbReference type="SUPFAM" id="SSF47831">
    <property type="entry name" value="Enzyme I of the PEP:sugar phosphotransferase system HPr-binding (sub)domain"/>
    <property type="match status" value="1"/>
</dbReference>
<dbReference type="InterPro" id="IPR000121">
    <property type="entry name" value="PEP_util_C"/>
</dbReference>
<evidence type="ECO:0000256" key="6">
    <source>
        <dbReference type="ARBA" id="ARBA00022448"/>
    </source>
</evidence>
<evidence type="ECO:0000256" key="11">
    <source>
        <dbReference type="ARBA" id="ARBA00022683"/>
    </source>
</evidence>
<sequence length="843" mass="92458">MMRCEEAEAMNADFNEIEILSIKSVKLSAAFDHKNEAIQAAAELLVQVGAVNKYYLASMLKREAITNTWLGNGIAIPHGMFESRDLIIRDAVAVVQIPAGVEWQEGNKARLVIAIAARPDRYIEICKKLTRLLFDKERLEVLSTTADKQQIVAALFGQDTKMRGTFMGDLSVSQKWTLDYPSGLHARPASLWVDFAKKAQSSIRVRHGKYTVEMKNLVGLLQLGAKNGDVLIFSTDAAEGAQLLRDAISVAKKVSVSEKCVMREMEAQTRAFHGWYPRFGKKVISGVGASPGLALGKIFVLRQNDISIMDQPTGFATGMACLENALSKTKQKMASVIADITARMGVASAAIFSAQIVLLEDENLIAQACRFIAEGHGVAWSWDRAVRQFADMFSKVDDPLLAERSANLVDVGRRVLGEINPSYRSFFLNDIPHDVILITDDLSPSDIAQLDCTKVRGLVTAWGGPMSHTAILARTLGIPMVVAAGSDVLAVENNIQSIIDGDNGFIYLDPALVDVEDAQKQISILMQKRDNEIRVCALPVKTTDGQRIRIMANVNYANQVPVAFDLGAEGVGLMRTEFLFLDSPHIPDEEAQFDVYRTMIAAVGDRPLIIRALDIGGDKQVTHLHLSKEDNPFLGVRGTRLLLRRRDLLVPQLRALYRAAKEGGDLWILFPMVMSVSEIFSMKKIAEEIQNDIGAPKLKFGIMIEVPAAAIMADVLSAYVDFFSIGTNDLTQYTMAVDRQNPYLVSEADSLDPAVLRMIHRTIQGAEKHNCWVSVCGGMAGDPFAAMILTGLGINELSMISCDIPSVKACLQAHSFEDMKILAKKALQCETGQAVRALSNDIS</sequence>
<evidence type="ECO:0000256" key="12">
    <source>
        <dbReference type="ARBA" id="ARBA00022723"/>
    </source>
</evidence>
<dbReference type="Pfam" id="PF00381">
    <property type="entry name" value="PTS-HPr"/>
    <property type="match status" value="1"/>
</dbReference>
<dbReference type="CDD" id="cd00367">
    <property type="entry name" value="PTS-HPr_like"/>
    <property type="match status" value="1"/>
</dbReference>
<dbReference type="CDD" id="cd00211">
    <property type="entry name" value="PTS_IIA_fru"/>
    <property type="match status" value="1"/>
</dbReference>
<comment type="catalytic activity">
    <reaction evidence="1">
        <text>L-histidyl-[protein] + phosphoenolpyruvate = N(pros)-phospho-L-histidyl-[protein] + pyruvate</text>
        <dbReference type="Rhea" id="RHEA:23880"/>
        <dbReference type="Rhea" id="RHEA-COMP:9745"/>
        <dbReference type="Rhea" id="RHEA-COMP:9746"/>
        <dbReference type="ChEBI" id="CHEBI:15361"/>
        <dbReference type="ChEBI" id="CHEBI:29979"/>
        <dbReference type="ChEBI" id="CHEBI:58702"/>
        <dbReference type="ChEBI" id="CHEBI:64837"/>
        <dbReference type="EC" id="2.7.3.9"/>
    </reaction>
</comment>
<keyword evidence="12" id="KW-0479">Metal-binding</keyword>
<dbReference type="PROSITE" id="PS00742">
    <property type="entry name" value="PEP_ENZYMES_2"/>
    <property type="match status" value="1"/>
</dbReference>
<dbReference type="SUPFAM" id="SSF52009">
    <property type="entry name" value="Phosphohistidine domain"/>
    <property type="match status" value="1"/>
</dbReference>
<dbReference type="PATRIC" id="fig|1094563.3.peg.1034"/>
<dbReference type="Gene3D" id="3.50.30.10">
    <property type="entry name" value="Phosphohistidine domain"/>
    <property type="match status" value="1"/>
</dbReference>
<dbReference type="eggNOG" id="COG4668">
    <property type="taxonomic scope" value="Bacteria"/>
</dbReference>
<protein>
    <recommendedName>
        <fullName evidence="5">phosphoenolpyruvate--protein phosphotransferase</fullName>
        <ecNumber evidence="5">2.7.3.9</ecNumber>
    </recommendedName>
</protein>
<dbReference type="Pfam" id="PF02896">
    <property type="entry name" value="PEP-utilizers_C"/>
    <property type="match status" value="1"/>
</dbReference>
<dbReference type="PROSITE" id="PS51094">
    <property type="entry name" value="PTS_EIIA_TYPE_2"/>
    <property type="match status" value="1"/>
</dbReference>
<evidence type="ECO:0000256" key="13">
    <source>
        <dbReference type="ARBA" id="ARBA00022777"/>
    </source>
</evidence>
<keyword evidence="6" id="KW-0813">Transport</keyword>
<keyword evidence="10 17" id="KW-0808">Transferase</keyword>
<dbReference type="PRINTS" id="PR00107">
    <property type="entry name" value="PHOSPHOCPHPR"/>
</dbReference>
<dbReference type="SUPFAM" id="SSF55804">
    <property type="entry name" value="Phoshotransferase/anion transport protein"/>
    <property type="match status" value="1"/>
</dbReference>
<proteinExistence type="inferred from homology"/>
<evidence type="ECO:0000256" key="14">
    <source>
        <dbReference type="ARBA" id="ARBA00022842"/>
    </source>
</evidence>
<reference evidence="17 18" key="1">
    <citation type="submission" date="2012-03" db="EMBL/GenBank/DDBJ databases">
        <title>The Genome Sequence of Bartonella washoensis Sb944nv.</title>
        <authorList>
            <consortium name="The Broad Institute Genome Sequencing Platform"/>
            <consortium name="The Broad Institute Genome Sequencing Center for Infectious Disease"/>
            <person name="Feldgarden M."/>
            <person name="Kirby J."/>
            <person name="Kosoy M."/>
            <person name="Birtles R."/>
            <person name="Probert W.S."/>
            <person name="Chiaraviglio L."/>
            <person name="Young S.K."/>
            <person name="Zeng Q."/>
            <person name="Gargeya S."/>
            <person name="Fitzgerald M."/>
            <person name="Haas B."/>
            <person name="Abouelleil A."/>
            <person name="Alvarado L."/>
            <person name="Arachchi H.M."/>
            <person name="Berlin A."/>
            <person name="Chapman S.B."/>
            <person name="Gearin G."/>
            <person name="Goldberg J."/>
            <person name="Griggs A."/>
            <person name="Gujja S."/>
            <person name="Hansen M."/>
            <person name="Heiman D."/>
            <person name="Howarth C."/>
            <person name="Larimer J."/>
            <person name="Lui A."/>
            <person name="MacDonald P.J.P."/>
            <person name="McCowen C."/>
            <person name="Montmayeur A."/>
            <person name="Murphy C."/>
            <person name="Neiman D."/>
            <person name="Pearson M."/>
            <person name="Priest M."/>
            <person name="Roberts A."/>
            <person name="Saif S."/>
            <person name="Shea T."/>
            <person name="Sisk P."/>
            <person name="Stolte C."/>
            <person name="Sykes S."/>
            <person name="Wortman J."/>
            <person name="Nusbaum C."/>
            <person name="Birren B."/>
        </authorList>
    </citation>
    <scope>NUCLEOTIDE SEQUENCE [LARGE SCALE GENOMIC DNA]</scope>
    <source>
        <strain evidence="17 18">Sb944nv</strain>
    </source>
</reference>
<comment type="similarity">
    <text evidence="4">Belongs to the PEP-utilizing enzyme family.</text>
</comment>
<dbReference type="Gene3D" id="3.20.20.60">
    <property type="entry name" value="Phosphoenolpyruvate-binding domains"/>
    <property type="match status" value="1"/>
</dbReference>
<dbReference type="SUPFAM" id="SSF55594">
    <property type="entry name" value="HPr-like"/>
    <property type="match status" value="1"/>
</dbReference>
<dbReference type="PROSITE" id="PS51350">
    <property type="entry name" value="PTS_HPR_DOM"/>
    <property type="match status" value="1"/>
</dbReference>